<reference evidence="13 14" key="1">
    <citation type="journal article" date="2018" name="Nat. Ecol. Evol.">
        <title>Shark genomes provide insights into elasmobranch evolution and the origin of vertebrates.</title>
        <authorList>
            <person name="Hara Y"/>
            <person name="Yamaguchi K"/>
            <person name="Onimaru K"/>
            <person name="Kadota M"/>
            <person name="Koyanagi M"/>
            <person name="Keeley SD"/>
            <person name="Tatsumi K"/>
            <person name="Tanaka K"/>
            <person name="Motone F"/>
            <person name="Kageyama Y"/>
            <person name="Nozu R"/>
            <person name="Adachi N"/>
            <person name="Nishimura O"/>
            <person name="Nakagawa R"/>
            <person name="Tanegashima C"/>
            <person name="Kiyatake I"/>
            <person name="Matsumoto R"/>
            <person name="Murakumo K"/>
            <person name="Nishida K"/>
            <person name="Terakita A"/>
            <person name="Kuratani S"/>
            <person name="Sato K"/>
            <person name="Hyodo S Kuraku.S."/>
        </authorList>
    </citation>
    <scope>NUCLEOTIDE SEQUENCE [LARGE SCALE GENOMIC DNA]</scope>
</reference>
<evidence type="ECO:0000256" key="10">
    <source>
        <dbReference type="SAM" id="Coils"/>
    </source>
</evidence>
<dbReference type="GO" id="GO:0070382">
    <property type="term" value="C:exocytic vesicle"/>
    <property type="evidence" value="ECO:0007669"/>
    <property type="project" value="TreeGrafter"/>
</dbReference>
<dbReference type="PANTHER" id="PTHR45716:SF3">
    <property type="entry name" value="SYNAPTOTAGMIN-LIKE PROTEIN 1"/>
    <property type="match status" value="1"/>
</dbReference>
<dbReference type="EMBL" id="BEZZ01000140">
    <property type="protein sequence ID" value="GCC26841.1"/>
    <property type="molecule type" value="Genomic_DNA"/>
</dbReference>
<dbReference type="InterPro" id="IPR035892">
    <property type="entry name" value="C2_domain_sf"/>
</dbReference>
<evidence type="ECO:0000256" key="6">
    <source>
        <dbReference type="ARBA" id="ARBA00022737"/>
    </source>
</evidence>
<dbReference type="Gene3D" id="2.60.40.150">
    <property type="entry name" value="C2 domain"/>
    <property type="match status" value="2"/>
</dbReference>
<feature type="domain" description="RabBD" evidence="12">
    <location>
        <begin position="10"/>
        <end position="66"/>
    </location>
</feature>
<dbReference type="InterPro" id="IPR000008">
    <property type="entry name" value="C2_dom"/>
</dbReference>
<evidence type="ECO:0000256" key="1">
    <source>
        <dbReference type="ARBA" id="ARBA00004184"/>
    </source>
</evidence>
<keyword evidence="7" id="KW-0472">Membrane</keyword>
<dbReference type="InterPro" id="IPR010911">
    <property type="entry name" value="Rab_BD"/>
</dbReference>
<keyword evidence="14" id="KW-1185">Reference proteome</keyword>
<evidence type="ECO:0000256" key="2">
    <source>
        <dbReference type="ARBA" id="ARBA00004236"/>
    </source>
</evidence>
<keyword evidence="4" id="KW-0268">Exocytosis</keyword>
<keyword evidence="3" id="KW-1003">Cell membrane</keyword>
<evidence type="ECO:0000256" key="7">
    <source>
        <dbReference type="ARBA" id="ARBA00023136"/>
    </source>
</evidence>
<dbReference type="GO" id="GO:0006886">
    <property type="term" value="P:intracellular protein transport"/>
    <property type="evidence" value="ECO:0007669"/>
    <property type="project" value="InterPro"/>
</dbReference>
<name>A0A401S8X0_CHIPU</name>
<dbReference type="Proteomes" id="UP000287033">
    <property type="component" value="Unassembled WGS sequence"/>
</dbReference>
<dbReference type="SMART" id="SM00239">
    <property type="entry name" value="C2"/>
    <property type="match status" value="2"/>
</dbReference>
<evidence type="ECO:0000256" key="8">
    <source>
        <dbReference type="ARBA" id="ARBA00072163"/>
    </source>
</evidence>
<dbReference type="FunFam" id="2.60.40.150:FF:000006">
    <property type="entry name" value="Synaptotagmin-like 5, isoform CRA_a"/>
    <property type="match status" value="1"/>
</dbReference>
<sequence>MELDFNVEDLIDLSFLNDEELDMIVHVLSRDTELRLLEDQRIKKLQQSVLNPEQLKIATGDWFKEVRAKRHTDKKFGSDIVRASIRKKKRTKGERQKKVTINEEKTIINKQEDQEVEQLENVSSEQEITRMVVIDCEQADILERFADNESNVTSEQETVTLSADNQTQKNNHVISETADDVLQTEEDSILVPTISVQSTDEIDCDTCSLHNHDCSVPTKDEDVNSGLSHLKSPSLSGSMMSLYSSADFGSVDVRGSITFSLHYDEKIQEFHILVLQCDDLAGVKKNRSDPYVKSYLLPDKSSRSKRKTSVKKKTLNPTFNEKLKYKMEKVELQSRTLNLSVWHSDHFGRNLFLGEVEIQLESWDWSNIKPTSYILQPRIAAPTNMIHSRGQLSLSLKFLPAGAHGQGMPPTAELHIWLKEARNLLPIESKGINSFVKCYILPDVSKSSRQKTRVIKNNLNPVYNHTMVYDGFQTDDMKETCAEITVWDHDTFSNQLLGGLRLSLGTGLSYGQPADWMDANEEEISAWQRMLAAPGQWMESILSLRPNMNSMALSHSEK</sequence>
<proteinExistence type="predicted"/>
<dbReference type="GO" id="GO:0005886">
    <property type="term" value="C:plasma membrane"/>
    <property type="evidence" value="ECO:0007669"/>
    <property type="project" value="UniProtKB-SubCell"/>
</dbReference>
<gene>
    <name evidence="13" type="ORF">chiPu_0005261</name>
</gene>
<comment type="subcellular location">
    <subcellularLocation>
        <location evidence="2">Cell membrane</location>
    </subcellularLocation>
    <subcellularLocation>
        <location evidence="1">Endomembrane system</location>
        <topology evidence="1">Peripheral membrane protein</topology>
    </subcellularLocation>
</comment>
<dbReference type="PROSITE" id="PS50004">
    <property type="entry name" value="C2"/>
    <property type="match status" value="2"/>
</dbReference>
<dbReference type="Gene3D" id="6.10.250.3000">
    <property type="match status" value="1"/>
</dbReference>
<dbReference type="GO" id="GO:0006887">
    <property type="term" value="P:exocytosis"/>
    <property type="evidence" value="ECO:0007669"/>
    <property type="project" value="UniProtKB-KW"/>
</dbReference>
<dbReference type="GO" id="GO:0031267">
    <property type="term" value="F:small GTPase binding"/>
    <property type="evidence" value="ECO:0007669"/>
    <property type="project" value="InterPro"/>
</dbReference>
<evidence type="ECO:0000313" key="13">
    <source>
        <dbReference type="EMBL" id="GCC26841.1"/>
    </source>
</evidence>
<protein>
    <recommendedName>
        <fullName evidence="8">Synaptotagmin-like protein 1</fullName>
    </recommendedName>
    <alternativeName>
        <fullName evidence="9">Exophilin-7</fullName>
    </alternativeName>
</protein>
<dbReference type="STRING" id="137246.A0A401S8X0"/>
<evidence type="ECO:0000256" key="3">
    <source>
        <dbReference type="ARBA" id="ARBA00022475"/>
    </source>
</evidence>
<dbReference type="FunFam" id="2.60.40.150:FF:000108">
    <property type="entry name" value="Synaptotagmin like 1"/>
    <property type="match status" value="1"/>
</dbReference>
<dbReference type="PROSITE" id="PS50916">
    <property type="entry name" value="RABBD"/>
    <property type="match status" value="1"/>
</dbReference>
<dbReference type="PANTHER" id="PTHR45716">
    <property type="entry name" value="BITESIZE, ISOFORM I"/>
    <property type="match status" value="1"/>
</dbReference>
<dbReference type="Pfam" id="PF00168">
    <property type="entry name" value="C2"/>
    <property type="match status" value="2"/>
</dbReference>
<evidence type="ECO:0000256" key="9">
    <source>
        <dbReference type="ARBA" id="ARBA00075525"/>
    </source>
</evidence>
<dbReference type="OrthoDB" id="195679at2759"/>
<evidence type="ECO:0000259" key="11">
    <source>
        <dbReference type="PROSITE" id="PS50004"/>
    </source>
</evidence>
<evidence type="ECO:0000256" key="4">
    <source>
        <dbReference type="ARBA" id="ARBA00022483"/>
    </source>
</evidence>
<evidence type="ECO:0000313" key="14">
    <source>
        <dbReference type="Proteomes" id="UP000287033"/>
    </source>
</evidence>
<feature type="domain" description="C2" evidence="11">
    <location>
        <begin position="388"/>
        <end position="517"/>
    </location>
</feature>
<dbReference type="AlphaFoldDB" id="A0A401S8X0"/>
<keyword evidence="6" id="KW-0677">Repeat</keyword>
<keyword evidence="10" id="KW-0175">Coiled coil</keyword>
<dbReference type="SUPFAM" id="SSF49562">
    <property type="entry name" value="C2 domain (Calcium/lipid-binding domain, CaLB)"/>
    <property type="match status" value="2"/>
</dbReference>
<keyword evidence="5" id="KW-0597">Phosphoprotein</keyword>
<feature type="domain" description="C2" evidence="11">
    <location>
        <begin position="253"/>
        <end position="373"/>
    </location>
</feature>
<comment type="caution">
    <text evidence="13">The sequence shown here is derived from an EMBL/GenBank/DDBJ whole genome shotgun (WGS) entry which is preliminary data.</text>
</comment>
<dbReference type="GO" id="GO:0042043">
    <property type="term" value="F:neurexin family protein binding"/>
    <property type="evidence" value="ECO:0007669"/>
    <property type="project" value="TreeGrafter"/>
</dbReference>
<dbReference type="InterPro" id="IPR043567">
    <property type="entry name" value="SYTL1-5_C2B"/>
</dbReference>
<feature type="coiled-coil region" evidence="10">
    <location>
        <begin position="102"/>
        <end position="129"/>
    </location>
</feature>
<dbReference type="CDD" id="cd04020">
    <property type="entry name" value="C2B_SLP_1-2-3-4"/>
    <property type="match status" value="1"/>
</dbReference>
<evidence type="ECO:0000256" key="5">
    <source>
        <dbReference type="ARBA" id="ARBA00022553"/>
    </source>
</evidence>
<accession>A0A401S8X0</accession>
<dbReference type="OMA" id="QCQGLAP"/>
<organism evidence="13 14">
    <name type="scientific">Chiloscyllium punctatum</name>
    <name type="common">Brownbanded bambooshark</name>
    <name type="synonym">Hemiscyllium punctatum</name>
    <dbReference type="NCBI Taxonomy" id="137246"/>
    <lineage>
        <taxon>Eukaryota</taxon>
        <taxon>Metazoa</taxon>
        <taxon>Chordata</taxon>
        <taxon>Craniata</taxon>
        <taxon>Vertebrata</taxon>
        <taxon>Chondrichthyes</taxon>
        <taxon>Elasmobranchii</taxon>
        <taxon>Galeomorphii</taxon>
        <taxon>Galeoidea</taxon>
        <taxon>Orectolobiformes</taxon>
        <taxon>Hemiscylliidae</taxon>
        <taxon>Chiloscyllium</taxon>
    </lineage>
</organism>
<evidence type="ECO:0000259" key="12">
    <source>
        <dbReference type="PROSITE" id="PS50916"/>
    </source>
</evidence>